<dbReference type="GO" id="GO:0003677">
    <property type="term" value="F:DNA binding"/>
    <property type="evidence" value="ECO:0007669"/>
    <property type="project" value="UniProtKB-KW"/>
</dbReference>
<proteinExistence type="inferred from homology"/>
<dbReference type="InterPro" id="IPR000847">
    <property type="entry name" value="LysR_HTH_N"/>
</dbReference>
<evidence type="ECO:0000256" key="4">
    <source>
        <dbReference type="ARBA" id="ARBA00023163"/>
    </source>
</evidence>
<keyword evidence="2" id="KW-0805">Transcription regulation</keyword>
<dbReference type="GO" id="GO:0005829">
    <property type="term" value="C:cytosol"/>
    <property type="evidence" value="ECO:0007669"/>
    <property type="project" value="TreeGrafter"/>
</dbReference>
<comment type="caution">
    <text evidence="6">The sequence shown here is derived from an EMBL/GenBank/DDBJ whole genome shotgun (WGS) entry which is preliminary data.</text>
</comment>
<dbReference type="PANTHER" id="PTHR30419">
    <property type="entry name" value="HTH-TYPE TRANSCRIPTIONAL REGULATOR YBHD"/>
    <property type="match status" value="1"/>
</dbReference>
<dbReference type="RefSeq" id="WP_262393019.1">
    <property type="nucleotide sequence ID" value="NZ_BEXB01000027.1"/>
</dbReference>
<dbReference type="PANTHER" id="PTHR30419:SF28">
    <property type="entry name" value="HTH-TYPE TRANSCRIPTIONAL REGULATOR BSDA"/>
    <property type="match status" value="1"/>
</dbReference>
<organism evidence="6 7">
    <name type="scientific">Sporolactobacillus inulinus</name>
    <dbReference type="NCBI Taxonomy" id="2078"/>
    <lineage>
        <taxon>Bacteria</taxon>
        <taxon>Bacillati</taxon>
        <taxon>Bacillota</taxon>
        <taxon>Bacilli</taxon>
        <taxon>Bacillales</taxon>
        <taxon>Sporolactobacillaceae</taxon>
        <taxon>Sporolactobacillus</taxon>
    </lineage>
</organism>
<feature type="domain" description="HTH lysR-type" evidence="5">
    <location>
        <begin position="1"/>
        <end position="58"/>
    </location>
</feature>
<dbReference type="CDD" id="cd05466">
    <property type="entry name" value="PBP2_LTTR_substrate"/>
    <property type="match status" value="1"/>
</dbReference>
<dbReference type="Gene3D" id="3.40.190.290">
    <property type="match status" value="1"/>
</dbReference>
<accession>A0A4Y1ZEV7</accession>
<keyword evidence="3" id="KW-0238">DNA-binding</keyword>
<dbReference type="Gene3D" id="1.10.10.10">
    <property type="entry name" value="Winged helix-like DNA-binding domain superfamily/Winged helix DNA-binding domain"/>
    <property type="match status" value="1"/>
</dbReference>
<evidence type="ECO:0000313" key="6">
    <source>
        <dbReference type="EMBL" id="GAY77494.1"/>
    </source>
</evidence>
<dbReference type="InterPro" id="IPR036388">
    <property type="entry name" value="WH-like_DNA-bd_sf"/>
</dbReference>
<dbReference type="SUPFAM" id="SSF46785">
    <property type="entry name" value="Winged helix' DNA-binding domain"/>
    <property type="match status" value="1"/>
</dbReference>
<dbReference type="SUPFAM" id="SSF53850">
    <property type="entry name" value="Periplasmic binding protein-like II"/>
    <property type="match status" value="1"/>
</dbReference>
<name>A0A4Y1ZEV7_9BACL</name>
<dbReference type="InterPro" id="IPR050950">
    <property type="entry name" value="HTH-type_LysR_regulators"/>
</dbReference>
<reference evidence="6 7" key="1">
    <citation type="submission" date="2017-11" db="EMBL/GenBank/DDBJ databases">
        <title>Draft Genome Sequence of Sporolactobacillus inulinus NBRC 111894 Isolated from Koso, a Japanese Sugar-Vegetable Fermented Beverage.</title>
        <authorList>
            <person name="Chiou T.Y."/>
            <person name="Oshima K."/>
            <person name="Suda W."/>
            <person name="Hattori M."/>
            <person name="Takahashi T."/>
        </authorList>
    </citation>
    <scope>NUCLEOTIDE SEQUENCE [LARGE SCALE GENOMIC DNA]</scope>
    <source>
        <strain evidence="6 7">NBRC111894</strain>
    </source>
</reference>
<sequence>MSLIKYQIFSTVMMLRSFTKAAGQLGLTQSAVSHAVSSLEHDLGFALINRDRSGITVTREGRILLPSINAVLQMDKNVHQEASAILGIKKGVVTVGVFNSISRHLLPKIIHEMDQRYPLVQVRLYEGNYETIEQRLTRGELDCGFVNKLEIKSFQITSLKKDRILCIVSPQSKLYHQKTVSFDQLRKQPFIMPAFGGNHEVKQLLAAHNCKPEIRFELMEENAILAMIRNHLGISILPELVLPDQIAPLKAIPFSEESFRTIGLATRIPPSPAAKCFAEITKELIAEFA</sequence>
<gene>
    <name evidence="6" type="ORF">NBRC111894_3048</name>
</gene>
<evidence type="ECO:0000259" key="5">
    <source>
        <dbReference type="PROSITE" id="PS50931"/>
    </source>
</evidence>
<evidence type="ECO:0000313" key="7">
    <source>
        <dbReference type="Proteomes" id="UP000319716"/>
    </source>
</evidence>
<evidence type="ECO:0000256" key="1">
    <source>
        <dbReference type="ARBA" id="ARBA00009437"/>
    </source>
</evidence>
<dbReference type="PRINTS" id="PR00039">
    <property type="entry name" value="HTHLYSR"/>
</dbReference>
<evidence type="ECO:0000256" key="2">
    <source>
        <dbReference type="ARBA" id="ARBA00023015"/>
    </source>
</evidence>
<dbReference type="Proteomes" id="UP000319716">
    <property type="component" value="Unassembled WGS sequence"/>
</dbReference>
<dbReference type="InterPro" id="IPR036390">
    <property type="entry name" value="WH_DNA-bd_sf"/>
</dbReference>
<dbReference type="EMBL" id="BEXB01000027">
    <property type="protein sequence ID" value="GAY77494.1"/>
    <property type="molecule type" value="Genomic_DNA"/>
</dbReference>
<evidence type="ECO:0000256" key="3">
    <source>
        <dbReference type="ARBA" id="ARBA00023125"/>
    </source>
</evidence>
<dbReference type="Pfam" id="PF00126">
    <property type="entry name" value="HTH_1"/>
    <property type="match status" value="1"/>
</dbReference>
<dbReference type="Pfam" id="PF03466">
    <property type="entry name" value="LysR_substrate"/>
    <property type="match status" value="1"/>
</dbReference>
<comment type="similarity">
    <text evidence="1">Belongs to the LysR transcriptional regulatory family.</text>
</comment>
<dbReference type="AlphaFoldDB" id="A0A4Y1ZEV7"/>
<dbReference type="InterPro" id="IPR005119">
    <property type="entry name" value="LysR_subst-bd"/>
</dbReference>
<protein>
    <submittedName>
        <fullName evidence="6">LysR family transcriptional regulator STM2281</fullName>
    </submittedName>
</protein>
<dbReference type="GO" id="GO:0003700">
    <property type="term" value="F:DNA-binding transcription factor activity"/>
    <property type="evidence" value="ECO:0007669"/>
    <property type="project" value="InterPro"/>
</dbReference>
<dbReference type="PROSITE" id="PS50931">
    <property type="entry name" value="HTH_LYSR"/>
    <property type="match status" value="1"/>
</dbReference>
<keyword evidence="4" id="KW-0804">Transcription</keyword>